<dbReference type="EMBL" id="UOEY01000056">
    <property type="protein sequence ID" value="VAW38199.1"/>
    <property type="molecule type" value="Genomic_DNA"/>
</dbReference>
<dbReference type="Gene3D" id="3.20.20.70">
    <property type="entry name" value="Aldolase class I"/>
    <property type="match status" value="1"/>
</dbReference>
<dbReference type="SUPFAM" id="SSF110921">
    <property type="entry name" value="2-isopropylmalate synthase LeuA, allosteric (dimerisation) domain"/>
    <property type="match status" value="1"/>
</dbReference>
<dbReference type="SMART" id="SM00917">
    <property type="entry name" value="LeuA_dimer"/>
    <property type="match status" value="1"/>
</dbReference>
<evidence type="ECO:0000256" key="7">
    <source>
        <dbReference type="ARBA" id="ARBA00023304"/>
    </source>
</evidence>
<dbReference type="Pfam" id="PF00682">
    <property type="entry name" value="HMGL-like"/>
    <property type="match status" value="1"/>
</dbReference>
<comment type="pathway">
    <text evidence="1">Amino-acid biosynthesis; L-isoleucine biosynthesis; 2-oxobutanoate from pyruvate: step 1/3.</text>
</comment>
<organism evidence="10">
    <name type="scientific">hydrothermal vent metagenome</name>
    <dbReference type="NCBI Taxonomy" id="652676"/>
    <lineage>
        <taxon>unclassified sequences</taxon>
        <taxon>metagenomes</taxon>
        <taxon>ecological metagenomes</taxon>
    </lineage>
</organism>
<sequence>MTIEIYDTTLRDGTQAENFNLSVEDKIKITRQFDKLGIDFIEGGWPGSNPLAVEYFRRMKDIELDHARLTAFGSTRHFKNPPDQDPNLRALLDAGTSAITIFGKSWDVHVHDALRIELDDNLQIIEDSLAYLRQHVEVLLYDAEHFFDGFKNNRDYALATLGRAVAGGAGTIVLCDTNGGTLPHEIQPIIEQVQRFLKELNSGVKLGIHSHNDSETAVANSLLAVSLGVNHVQGTFNGYGERCGNANLTSIIPALIFKMGLSCNVGPHADRLYETSRLVNELANLPHNRYQPYVGESAFAHKGGIHISAVQRNPLTYEHIEPEKVGNFRRILVSDQSGRSNILLKAQRYGLRLDADDPVMATIIRDLKDLENRGYQYEAAEASFELLMRRAMGLDKEFFTLAGFRVMNNKYRLDMPSLTEATIRLSVGDDEVHTASMGDGPVNALDRALRKALTRFYPALKDVELVDYKVRVLSGERGTGAKVRVLIESRDRNCSWGTVGVSLNIIEASWQALVDSINYKLMKDERAKGAS</sequence>
<reference evidence="10" key="1">
    <citation type="submission" date="2018-06" db="EMBL/GenBank/DDBJ databases">
        <authorList>
            <person name="Zhirakovskaya E."/>
        </authorList>
    </citation>
    <scope>NUCLEOTIDE SEQUENCE</scope>
</reference>
<dbReference type="CDD" id="cd07941">
    <property type="entry name" value="DRE_TIM_LeuA3"/>
    <property type="match status" value="1"/>
</dbReference>
<evidence type="ECO:0000256" key="3">
    <source>
        <dbReference type="ARBA" id="ARBA00022325"/>
    </source>
</evidence>
<dbReference type="InterPro" id="IPR013785">
    <property type="entry name" value="Aldolase_TIM"/>
</dbReference>
<dbReference type="PROSITE" id="PS50991">
    <property type="entry name" value="PYR_CT"/>
    <property type="match status" value="1"/>
</dbReference>
<dbReference type="Pfam" id="PF08502">
    <property type="entry name" value="LeuA_dimer"/>
    <property type="match status" value="1"/>
</dbReference>
<evidence type="ECO:0000256" key="6">
    <source>
        <dbReference type="ARBA" id="ARBA00022679"/>
    </source>
</evidence>
<dbReference type="GO" id="GO:0009098">
    <property type="term" value="P:L-leucine biosynthetic process"/>
    <property type="evidence" value="ECO:0007669"/>
    <property type="project" value="InterPro"/>
</dbReference>
<dbReference type="InterPro" id="IPR002034">
    <property type="entry name" value="AIPM/Hcit_synth_CS"/>
</dbReference>
<dbReference type="InterPro" id="IPR013709">
    <property type="entry name" value="2-isopropylmalate_synth_dimer"/>
</dbReference>
<dbReference type="PROSITE" id="PS00815">
    <property type="entry name" value="AIPM_HOMOCIT_SYNTH_1"/>
    <property type="match status" value="1"/>
</dbReference>
<dbReference type="InterPro" id="IPR054691">
    <property type="entry name" value="LeuA/HCS_post-cat"/>
</dbReference>
<evidence type="ECO:0000259" key="9">
    <source>
        <dbReference type="PROSITE" id="PS50991"/>
    </source>
</evidence>
<dbReference type="GO" id="GO:0043714">
    <property type="term" value="F:(R)-citramalate synthase activity"/>
    <property type="evidence" value="ECO:0007669"/>
    <property type="project" value="UniProtKB-EC"/>
</dbReference>
<evidence type="ECO:0000256" key="4">
    <source>
        <dbReference type="ARBA" id="ARBA00022605"/>
    </source>
</evidence>
<dbReference type="SUPFAM" id="SSF51569">
    <property type="entry name" value="Aldolase"/>
    <property type="match status" value="1"/>
</dbReference>
<evidence type="ECO:0000256" key="2">
    <source>
        <dbReference type="ARBA" id="ARBA00006154"/>
    </source>
</evidence>
<dbReference type="PANTHER" id="PTHR43538:SF1">
    <property type="entry name" value="(R)-CITRAMALATE SYNTHASE"/>
    <property type="match status" value="1"/>
</dbReference>
<dbReference type="PANTHER" id="PTHR43538">
    <property type="entry name" value="ALPHA-IPM SYNTHASE/HOMOCITRATE SYNTHASE"/>
    <property type="match status" value="1"/>
</dbReference>
<keyword evidence="7" id="KW-0100">Branched-chain amino acid biosynthesis</keyword>
<dbReference type="Gene3D" id="1.10.238.260">
    <property type="match status" value="1"/>
</dbReference>
<dbReference type="EC" id="2.3.3.21" evidence="8"/>
<dbReference type="InterPro" id="IPR005675">
    <property type="entry name" value="Citramal_synthase"/>
</dbReference>
<keyword evidence="4" id="KW-0028">Amino-acid biosynthesis</keyword>
<keyword evidence="6 10" id="KW-0808">Transferase</keyword>
<evidence type="ECO:0000256" key="8">
    <source>
        <dbReference type="ARBA" id="ARBA00034330"/>
    </source>
</evidence>
<dbReference type="Pfam" id="PF22617">
    <property type="entry name" value="HCS_D2"/>
    <property type="match status" value="1"/>
</dbReference>
<name>A0A3B0VMV8_9ZZZZ</name>
<evidence type="ECO:0000256" key="1">
    <source>
        <dbReference type="ARBA" id="ARBA00004743"/>
    </source>
</evidence>
<accession>A0A3B0VMV8</accession>
<keyword evidence="10" id="KW-0012">Acyltransferase</keyword>
<dbReference type="GO" id="GO:0003852">
    <property type="term" value="F:2-isopropylmalate synthase activity"/>
    <property type="evidence" value="ECO:0007669"/>
    <property type="project" value="InterPro"/>
</dbReference>
<keyword evidence="5" id="KW-0412">Isoleucine biosynthesis</keyword>
<proteinExistence type="inferred from homology"/>
<evidence type="ECO:0000313" key="10">
    <source>
        <dbReference type="EMBL" id="VAW38199.1"/>
    </source>
</evidence>
<dbReference type="NCBIfam" id="TIGR00977">
    <property type="entry name" value="citramal_synth"/>
    <property type="match status" value="1"/>
</dbReference>
<dbReference type="AlphaFoldDB" id="A0A3B0VMV8"/>
<comment type="similarity">
    <text evidence="2">Belongs to the alpha-IPM synthase/homocitrate synthase family.</text>
</comment>
<dbReference type="InterPro" id="IPR000891">
    <property type="entry name" value="PYR_CT"/>
</dbReference>
<gene>
    <name evidence="10" type="ORF">MNBD_DELTA04-290</name>
</gene>
<dbReference type="UniPathway" id="UPA00047">
    <property type="reaction ID" value="UER00066"/>
</dbReference>
<dbReference type="Gene3D" id="3.30.160.270">
    <property type="match status" value="1"/>
</dbReference>
<evidence type="ECO:0000256" key="5">
    <source>
        <dbReference type="ARBA" id="ARBA00022624"/>
    </source>
</evidence>
<dbReference type="InterPro" id="IPR036230">
    <property type="entry name" value="LeuA_allosteric_dom_sf"/>
</dbReference>
<protein>
    <recommendedName>
        <fullName evidence="3">(R)-citramalate synthase</fullName>
        <ecNumber evidence="8">2.3.3.21</ecNumber>
    </recommendedName>
</protein>
<feature type="domain" description="Pyruvate carboxyltransferase" evidence="9">
    <location>
        <begin position="3"/>
        <end position="273"/>
    </location>
</feature>
<dbReference type="GO" id="GO:0009097">
    <property type="term" value="P:isoleucine biosynthetic process"/>
    <property type="evidence" value="ECO:0007669"/>
    <property type="project" value="UniProtKB-UniPathway"/>
</dbReference>